<feature type="domain" description="NB-ARC" evidence="5">
    <location>
        <begin position="241"/>
        <end position="398"/>
    </location>
</feature>
<name>A0A8J8YKW3_ORYSJ</name>
<dbReference type="Proteomes" id="UP000007752">
    <property type="component" value="Chromosome 6"/>
</dbReference>
<dbReference type="GO" id="GO:0043531">
    <property type="term" value="F:ADP binding"/>
    <property type="evidence" value="ECO:0007669"/>
    <property type="project" value="InterPro"/>
</dbReference>
<dbReference type="Gene3D" id="3.40.50.300">
    <property type="entry name" value="P-loop containing nucleotide triphosphate hydrolases"/>
    <property type="match status" value="1"/>
</dbReference>
<dbReference type="Gene3D" id="1.10.8.430">
    <property type="entry name" value="Helical domain of apoptotic protease-activating factors"/>
    <property type="match status" value="1"/>
</dbReference>
<dbReference type="SUPFAM" id="SSF52058">
    <property type="entry name" value="L domain-like"/>
    <property type="match status" value="1"/>
</dbReference>
<dbReference type="SUPFAM" id="SSF52540">
    <property type="entry name" value="P-loop containing nucleoside triphosphate hydrolases"/>
    <property type="match status" value="1"/>
</dbReference>
<dbReference type="InterPro" id="IPR042197">
    <property type="entry name" value="Apaf_helical"/>
</dbReference>
<dbReference type="InterPro" id="IPR032675">
    <property type="entry name" value="LRR_dom_sf"/>
</dbReference>
<dbReference type="SMR" id="A0A8J8YKW3"/>
<reference evidence="8" key="2">
    <citation type="submission" date="2008-12" db="EMBL/GenBank/DDBJ databases">
        <title>Improved gene annotation of the rice (Oryza sativa) genomes.</title>
        <authorList>
            <person name="Wang J."/>
            <person name="Li R."/>
            <person name="Fan W."/>
            <person name="Huang Q."/>
            <person name="Zhang J."/>
            <person name="Zhou Y."/>
            <person name="Hu Y."/>
            <person name="Zi S."/>
            <person name="Li J."/>
            <person name="Ni P."/>
            <person name="Zheng H."/>
            <person name="Zhang Y."/>
            <person name="Zhao M."/>
            <person name="Hao Q."/>
            <person name="McDermott J."/>
            <person name="Samudrala R."/>
            <person name="Kristiansen K."/>
            <person name="Wong G.K.-S."/>
        </authorList>
    </citation>
    <scope>NUCLEOTIDE SEQUENCE</scope>
</reference>
<dbReference type="GO" id="GO:0009626">
    <property type="term" value="P:plant-type hypersensitive response"/>
    <property type="evidence" value="ECO:0007669"/>
    <property type="project" value="UniProtKB-ARBA"/>
</dbReference>
<dbReference type="InterPro" id="IPR027417">
    <property type="entry name" value="P-loop_NTPase"/>
</dbReference>
<proteinExistence type="predicted"/>
<dbReference type="InterPro" id="IPR002182">
    <property type="entry name" value="NB-ARC"/>
</dbReference>
<dbReference type="GO" id="GO:0002758">
    <property type="term" value="P:innate immune response-activating signaling pathway"/>
    <property type="evidence" value="ECO:0007669"/>
    <property type="project" value="UniProtKB-ARBA"/>
</dbReference>
<dbReference type="Pfam" id="PF25019">
    <property type="entry name" value="LRR_R13L1-DRL21"/>
    <property type="match status" value="1"/>
</dbReference>
<feature type="domain" description="Disease resistance protein winged helix" evidence="6">
    <location>
        <begin position="484"/>
        <end position="553"/>
    </location>
</feature>
<dbReference type="AlphaFoldDB" id="A0A8J8YKW3"/>
<keyword evidence="3" id="KW-0611">Plant defense</keyword>
<dbReference type="OMA" id="WFRPECL"/>
<dbReference type="Pfam" id="PF23559">
    <property type="entry name" value="WHD_DRP"/>
    <property type="match status" value="1"/>
</dbReference>
<dbReference type="PANTHER" id="PTHR36766:SF40">
    <property type="entry name" value="DISEASE RESISTANCE PROTEIN RGA3"/>
    <property type="match status" value="1"/>
</dbReference>
<dbReference type="Gene3D" id="1.10.10.10">
    <property type="entry name" value="Winged helix-like DNA-binding domain superfamily/Winged helix DNA-binding domain"/>
    <property type="match status" value="1"/>
</dbReference>
<dbReference type="Gene3D" id="3.80.10.10">
    <property type="entry name" value="Ribonuclease Inhibitor"/>
    <property type="match status" value="2"/>
</dbReference>
<keyword evidence="4" id="KW-0175">Coiled coil</keyword>
<dbReference type="GO" id="GO:0042742">
    <property type="term" value="P:defense response to bacterium"/>
    <property type="evidence" value="ECO:0007669"/>
    <property type="project" value="UniProtKB-ARBA"/>
</dbReference>
<evidence type="ECO:0000256" key="3">
    <source>
        <dbReference type="ARBA" id="ARBA00022821"/>
    </source>
</evidence>
<evidence type="ECO:0000256" key="4">
    <source>
        <dbReference type="SAM" id="Coils"/>
    </source>
</evidence>
<dbReference type="PRINTS" id="PR00364">
    <property type="entry name" value="DISEASERSIST"/>
</dbReference>
<dbReference type="Gramene" id="Os06t0268500-00">
    <property type="protein sequence ID" value="Os06t0268500-00"/>
    <property type="gene ID" value="Os06g0268500"/>
</dbReference>
<accession>A0A8J8YKW3</accession>
<feature type="domain" description="R13L1/DRL21-like LRR repeat region" evidence="7">
    <location>
        <begin position="701"/>
        <end position="803"/>
    </location>
</feature>
<evidence type="ECO:0008006" key="9">
    <source>
        <dbReference type="Google" id="ProtNLM"/>
    </source>
</evidence>
<reference evidence="8" key="1">
    <citation type="journal article" date="2005" name="PLoS Biol.">
        <title>The genomes of Oryza sativa: a history of duplications.</title>
        <authorList>
            <person name="Yu J."/>
            <person name="Wang J."/>
            <person name="Lin W."/>
            <person name="Li S."/>
            <person name="Li H."/>
            <person name="Zhou J."/>
            <person name="Ni P."/>
            <person name="Dong W."/>
            <person name="Hu S."/>
            <person name="Zeng C."/>
            <person name="Zhang J."/>
            <person name="Zhang Y."/>
            <person name="Li R."/>
            <person name="Xu Z."/>
            <person name="Li S."/>
            <person name="Li X."/>
            <person name="Zheng H."/>
            <person name="Cong L."/>
            <person name="Lin L."/>
            <person name="Yin J."/>
            <person name="Geng J."/>
            <person name="Li G."/>
            <person name="Shi J."/>
            <person name="Liu J."/>
            <person name="Lv H."/>
            <person name="Li J."/>
            <person name="Wang J."/>
            <person name="Deng Y."/>
            <person name="Ran L."/>
            <person name="Shi X."/>
            <person name="Wang X."/>
            <person name="Wu Q."/>
            <person name="Li C."/>
            <person name="Ren X."/>
            <person name="Wang J."/>
            <person name="Wang X."/>
            <person name="Li D."/>
            <person name="Liu D."/>
            <person name="Zhang X."/>
            <person name="Ji Z."/>
            <person name="Zhao W."/>
            <person name="Sun Y."/>
            <person name="Zhang Z."/>
            <person name="Bao J."/>
            <person name="Han Y."/>
            <person name="Dong L."/>
            <person name="Ji J."/>
            <person name="Chen P."/>
            <person name="Wu S."/>
            <person name="Liu J."/>
            <person name="Xiao Y."/>
            <person name="Bu D."/>
            <person name="Tan J."/>
            <person name="Yang L."/>
            <person name="Ye C."/>
            <person name="Zhang J."/>
            <person name="Xu J."/>
            <person name="Zhou Y."/>
            <person name="Yu Y."/>
            <person name="Zhang B."/>
            <person name="Zhuang S."/>
            <person name="Wei H."/>
            <person name="Liu B."/>
            <person name="Lei M."/>
            <person name="Yu H."/>
            <person name="Li Y."/>
            <person name="Xu H."/>
            <person name="Wei S."/>
            <person name="He X."/>
            <person name="Fang L."/>
            <person name="Zhang Z."/>
            <person name="Zhang Y."/>
            <person name="Huang X."/>
            <person name="Su Z."/>
            <person name="Tong W."/>
            <person name="Li J."/>
            <person name="Tong Z."/>
            <person name="Li S."/>
            <person name="Ye J."/>
            <person name="Wang L."/>
            <person name="Fang L."/>
            <person name="Lei T."/>
            <person name="Chen C."/>
            <person name="Chen H."/>
            <person name="Xu Z."/>
            <person name="Li H."/>
            <person name="Huang H."/>
            <person name="Zhang F."/>
            <person name="Xu H."/>
            <person name="Li N."/>
            <person name="Zhao C."/>
            <person name="Li S."/>
            <person name="Dong L."/>
            <person name="Huang Y."/>
            <person name="Li L."/>
            <person name="Xi Y."/>
            <person name="Qi Q."/>
            <person name="Li W."/>
            <person name="Zhang B."/>
            <person name="Hu W."/>
            <person name="Zhang Y."/>
            <person name="Tian X."/>
            <person name="Jiao Y."/>
            <person name="Liang X."/>
            <person name="Jin J."/>
            <person name="Gao L."/>
            <person name="Zheng W."/>
            <person name="Hao B."/>
            <person name="Liu S."/>
            <person name="Wang W."/>
            <person name="Yuan L."/>
            <person name="Cao M."/>
            <person name="McDermott J."/>
            <person name="Samudrala R."/>
            <person name="Wang J."/>
            <person name="Wong G.K."/>
            <person name="Yang H."/>
        </authorList>
    </citation>
    <scope>NUCLEOTIDE SEQUENCE [LARGE SCALE GENOMIC DNA]</scope>
</reference>
<feature type="coiled-coil region" evidence="4">
    <location>
        <begin position="104"/>
        <end position="131"/>
    </location>
</feature>
<keyword evidence="1" id="KW-0433">Leucine-rich repeat</keyword>
<dbReference type="PANTHER" id="PTHR36766">
    <property type="entry name" value="PLANT BROAD-SPECTRUM MILDEW RESISTANCE PROTEIN RPW8"/>
    <property type="match status" value="1"/>
</dbReference>
<evidence type="ECO:0000259" key="6">
    <source>
        <dbReference type="Pfam" id="PF23559"/>
    </source>
</evidence>
<evidence type="ECO:0000256" key="2">
    <source>
        <dbReference type="ARBA" id="ARBA00022737"/>
    </source>
</evidence>
<dbReference type="Pfam" id="PF00931">
    <property type="entry name" value="NB-ARC"/>
    <property type="match status" value="1"/>
</dbReference>
<dbReference type="InterPro" id="IPR036388">
    <property type="entry name" value="WH-like_DNA-bd_sf"/>
</dbReference>
<evidence type="ECO:0000313" key="8">
    <source>
        <dbReference type="EMBL" id="EAZ36577.1"/>
    </source>
</evidence>
<evidence type="ECO:0000259" key="7">
    <source>
        <dbReference type="Pfam" id="PF25019"/>
    </source>
</evidence>
<dbReference type="InterPro" id="IPR058922">
    <property type="entry name" value="WHD_DRP"/>
</dbReference>
<protein>
    <recommendedName>
        <fullName evidence="9">NB-ARC domain-containing protein</fullName>
    </recommendedName>
</protein>
<dbReference type="FunFam" id="1.10.10.10:FF:000322">
    <property type="entry name" value="Probable disease resistance protein At1g63360"/>
    <property type="match status" value="1"/>
</dbReference>
<keyword evidence="2" id="KW-0677">Repeat</keyword>
<evidence type="ECO:0000259" key="5">
    <source>
        <dbReference type="Pfam" id="PF00931"/>
    </source>
</evidence>
<organism evidence="8">
    <name type="scientific">Oryza sativa subsp. japonica</name>
    <name type="common">Rice</name>
    <dbReference type="NCBI Taxonomy" id="39947"/>
    <lineage>
        <taxon>Eukaryota</taxon>
        <taxon>Viridiplantae</taxon>
        <taxon>Streptophyta</taxon>
        <taxon>Embryophyta</taxon>
        <taxon>Tracheophyta</taxon>
        <taxon>Spermatophyta</taxon>
        <taxon>Magnoliopsida</taxon>
        <taxon>Liliopsida</taxon>
        <taxon>Poales</taxon>
        <taxon>Poaceae</taxon>
        <taxon>BOP clade</taxon>
        <taxon>Oryzoideae</taxon>
        <taxon>Oryzeae</taxon>
        <taxon>Oryzinae</taxon>
        <taxon>Oryza</taxon>
        <taxon>Oryza sativa</taxon>
    </lineage>
</organism>
<dbReference type="InterPro" id="IPR056789">
    <property type="entry name" value="LRR_R13L1-DRL21"/>
</dbReference>
<evidence type="ECO:0000256" key="1">
    <source>
        <dbReference type="ARBA" id="ARBA00022614"/>
    </source>
</evidence>
<gene>
    <name evidence="8" type="ORF">OsJ_20918</name>
</gene>
<sequence length="1024" mass="115735">MDAVETIISTGINIHEATQLSNELSRLQATLPKARFLINRGEWGRFKNKDMALLLSQLKDTTYDAEDLLRESDDQALRQKMEDADRNWFGKRYSSILNLAKILIRGSKTKIKEAREKLDKAVADLEGVLNSVGVSIEAVQHMPETSSVICVSQVFGRDKERDLVIEKLGVCSMIGCDSQRDHVIELLGVPLITRSGVARARAKGKRAAAPVIGNTSASSRAKQLKRDTRARPRLAEAKCIDNVPVLPIFGIGGVGKTTLAQFIYNDPRVQAHFGNRRVWVCVSDLFDKKRVTNEIIESFNREEYKPLCGLDALQVELMEQLERQKFLLVLDDIWQEAIDEWESFYTPFKNGPKGSMILVTTRFTTVVDRVATNNCKPIQLEGLDRDIFWEFFSKCAFGEECPESYPQLQDIGRSIASRLCGSPLVAKTTGRLLNMKLTVQHWETVQNSELWELPHRDNEILPALQLSYLYLPQELKRCFAFCSMFPKDYSFERDEIVDIWVAEGFVASGGIMRLEDMGIRYLDDLRSRFLFQTDPMYPDQTRYVMHDLIHDMAQSVYVDECLLMQDLRSRNERRMLHVVRHMSVKVADESLKNGMRGIQDLNKLHSLRFGIKLNVEITWFNQLSNILYLSLKGCKLVKLPESIGELNSLRYLDISRSGVQELPKKFCSLYSLQVVDASRSSLKAISLDVIKLINLRRLALPNDKEAAEASLVEKQYLQELVLLWRGHGKEIGKSSENGVVEALRPPPRIVRLKVQGFGGDSFSPSWFRPECLLNLRSLELSKCDGLKNLSIASLPSLERLMLEANLRMEAVTILGGSTGGEKTKHTSSSSSNCTACLRGLTTIRLVNCYQLQNLDGCLSPEYLPSIECTEINKSSHLGLSIHVDSFVGFEHLQEMKIWRCKLVCPQGMVLPPSLRRLSIVNCRKLDFPAYLQSLTSLDILHFRACNNMESIPLGTNLRVKCLILKSCSELSSIGGSRALSSMQVVSISDGPKLHEVEQPFTKGLLTKEEKVELLKFTGSMYELM</sequence>
<dbReference type="HOGENOM" id="CLU_000837_8_3_1"/>
<dbReference type="EMBL" id="CM000143">
    <property type="protein sequence ID" value="EAZ36577.1"/>
    <property type="molecule type" value="Genomic_DNA"/>
</dbReference>